<keyword evidence="1" id="KW-0812">Transmembrane</keyword>
<organism evidence="2 3">
    <name type="scientific">Litomosoides sigmodontis</name>
    <name type="common">Filarial nematode worm</name>
    <dbReference type="NCBI Taxonomy" id="42156"/>
    <lineage>
        <taxon>Eukaryota</taxon>
        <taxon>Metazoa</taxon>
        <taxon>Ecdysozoa</taxon>
        <taxon>Nematoda</taxon>
        <taxon>Chromadorea</taxon>
        <taxon>Rhabditida</taxon>
        <taxon>Spirurina</taxon>
        <taxon>Spiruromorpha</taxon>
        <taxon>Filarioidea</taxon>
        <taxon>Onchocercidae</taxon>
        <taxon>Litomosoides</taxon>
    </lineage>
</organism>
<dbReference type="EMBL" id="UYRX01000703">
    <property type="protein sequence ID" value="VDK85540.1"/>
    <property type="molecule type" value="Genomic_DNA"/>
</dbReference>
<keyword evidence="1" id="KW-0472">Membrane</keyword>
<protein>
    <submittedName>
        <fullName evidence="2">Uncharacterized protein</fullName>
    </submittedName>
</protein>
<dbReference type="AlphaFoldDB" id="A0A3P6U302"/>
<evidence type="ECO:0000313" key="2">
    <source>
        <dbReference type="EMBL" id="VDK85540.1"/>
    </source>
</evidence>
<sequence length="186" mass="21195">MQTAFAKAQFIPIALGGSLSWLEFSLIEYETISLILAPLLAILQGFQLLQIQKCYRDLDINQPEAFILYFTGFTTIGLLIPAFCSWINSAISVDASWESIDYLLIGMSIIFMPNYKYSEIWLQLNLTPSHFMVLEQTKFWIASIGQWFVQNMAHATVFALTGKILMLGALVRYFTEIKQRQKTDAS</sequence>
<dbReference type="OrthoDB" id="5867030at2759"/>
<keyword evidence="3" id="KW-1185">Reference proteome</keyword>
<evidence type="ECO:0000313" key="3">
    <source>
        <dbReference type="Proteomes" id="UP000277928"/>
    </source>
</evidence>
<reference evidence="2 3" key="1">
    <citation type="submission" date="2018-08" db="EMBL/GenBank/DDBJ databases">
        <authorList>
            <person name="Laetsch R D."/>
            <person name="Stevens L."/>
            <person name="Kumar S."/>
            <person name="Blaxter L. M."/>
        </authorList>
    </citation>
    <scope>NUCLEOTIDE SEQUENCE [LARGE SCALE GENOMIC DNA]</scope>
</reference>
<dbReference type="OMA" id="FVQNMAH"/>
<dbReference type="Proteomes" id="UP000277928">
    <property type="component" value="Unassembled WGS sequence"/>
</dbReference>
<proteinExistence type="predicted"/>
<evidence type="ECO:0000256" key="1">
    <source>
        <dbReference type="SAM" id="Phobius"/>
    </source>
</evidence>
<feature type="transmembrane region" description="Helical" evidence="1">
    <location>
        <begin position="66"/>
        <end position="88"/>
    </location>
</feature>
<feature type="transmembrane region" description="Helical" evidence="1">
    <location>
        <begin position="155"/>
        <end position="174"/>
    </location>
</feature>
<accession>A0A3P6U302</accession>
<gene>
    <name evidence="2" type="ORF">NLS_LOCUS7172</name>
</gene>
<keyword evidence="1" id="KW-1133">Transmembrane helix</keyword>
<name>A0A3P6U302_LITSI</name>